<dbReference type="EMBL" id="BOON01000008">
    <property type="protein sequence ID" value="GII21508.1"/>
    <property type="molecule type" value="Genomic_DNA"/>
</dbReference>
<dbReference type="InterPro" id="IPR036457">
    <property type="entry name" value="PPM-type-like_dom_sf"/>
</dbReference>
<keyword evidence="2" id="KW-1185">Reference proteome</keyword>
<accession>A0A8J3T769</accession>
<proteinExistence type="predicted"/>
<evidence type="ECO:0000313" key="1">
    <source>
        <dbReference type="EMBL" id="GII21508.1"/>
    </source>
</evidence>
<dbReference type="Proteomes" id="UP000599074">
    <property type="component" value="Unassembled WGS sequence"/>
</dbReference>
<gene>
    <name evidence="1" type="ORF">Pme01_11050</name>
</gene>
<comment type="caution">
    <text evidence="1">The sequence shown here is derived from an EMBL/GenBank/DDBJ whole genome shotgun (WGS) entry which is preliminary data.</text>
</comment>
<evidence type="ECO:0008006" key="3">
    <source>
        <dbReference type="Google" id="ProtNLM"/>
    </source>
</evidence>
<reference evidence="1" key="1">
    <citation type="submission" date="2021-01" db="EMBL/GenBank/DDBJ databases">
        <title>Whole genome shotgun sequence of Planosporangium mesophilum NBRC 109066.</title>
        <authorList>
            <person name="Komaki H."/>
            <person name="Tamura T."/>
        </authorList>
    </citation>
    <scope>NUCLEOTIDE SEQUENCE</scope>
    <source>
        <strain evidence="1">NBRC 109066</strain>
    </source>
</reference>
<dbReference type="Gene3D" id="3.60.40.10">
    <property type="entry name" value="PPM-type phosphatase domain"/>
    <property type="match status" value="1"/>
</dbReference>
<protein>
    <recommendedName>
        <fullName evidence="3">Integrase</fullName>
    </recommendedName>
</protein>
<name>A0A8J3T769_9ACTN</name>
<evidence type="ECO:0000313" key="2">
    <source>
        <dbReference type="Proteomes" id="UP000599074"/>
    </source>
</evidence>
<sequence length="280" mass="29232">MHVRVATEAGSSDTPNEDRVVVGTDLLVVVDGATARTDTGCVHGTAWYSDHLADAVLRYRHLGPSAALAAGIRRTAQRHSRTCDLDHPGSPSGSVGIVQVDGDQLRYLVLGDVTVVIDTGAGEFVVVDDRVSRIASTERAAADELPIGSKGKKAALARMKRAELAARNRAGGYWIAAGDPAVVDQALTGAVPLAGVRRGAILTDGAARAVSTFALYDWAGVLDLLATAGPHALVNEVRAAESQDVRGTRWPRNKTSDDATVAYFAGFPNEARRSVGDGGA</sequence>
<dbReference type="RefSeq" id="WP_203935443.1">
    <property type="nucleotide sequence ID" value="NZ_BOON01000008.1"/>
</dbReference>
<dbReference type="AlphaFoldDB" id="A0A8J3T769"/>
<organism evidence="1 2">
    <name type="scientific">Planosporangium mesophilum</name>
    <dbReference type="NCBI Taxonomy" id="689768"/>
    <lineage>
        <taxon>Bacteria</taxon>
        <taxon>Bacillati</taxon>
        <taxon>Actinomycetota</taxon>
        <taxon>Actinomycetes</taxon>
        <taxon>Micromonosporales</taxon>
        <taxon>Micromonosporaceae</taxon>
        <taxon>Planosporangium</taxon>
    </lineage>
</organism>